<accession>A0A4U6WB59</accession>
<dbReference type="Gramene" id="TKW39662">
    <property type="protein sequence ID" value="TKW39662"/>
    <property type="gene ID" value="SEVIR_1G193900v2"/>
</dbReference>
<gene>
    <name evidence="2" type="ORF">SEVIR_1G193900v2</name>
</gene>
<feature type="domain" description="DUF1618" evidence="1">
    <location>
        <begin position="213"/>
        <end position="318"/>
    </location>
</feature>
<proteinExistence type="predicted"/>
<sequence>MESSSSSAEMPDPRIILGRVAQHVADEDPGELSLPLANRPHLSRLTIYPLVIRQYPTATYYGNAGHPYIIAANDAGLLLHVSLNPHAGLNLDQPDPEGNLVVAWDFIPVDGTGRRELSATTKLIADRDVDLLSQFSGVKSVGLLPLSAPAGFVVAELQVVEQPDRRVANLLWFRSDEDSWNELGPARLPRRHPGASEKWIPNDVIAYDKKLWWADLTRGLLNPVDPSPHLSFVNLPADLVALEDRHEGPERIDTRHIVRMSGGELRFVDVVRKHDEPPEATRVVVWTLESMFDPAKGRARWEHHQCRTTLAAIWQDASYSGPAL</sequence>
<dbReference type="AlphaFoldDB" id="A0A4U6WB59"/>
<name>A0A4U6WB59_SETVI</name>
<evidence type="ECO:0000259" key="1">
    <source>
        <dbReference type="Pfam" id="PF07762"/>
    </source>
</evidence>
<keyword evidence="3" id="KW-1185">Reference proteome</keyword>
<protein>
    <recommendedName>
        <fullName evidence="1">DUF1618 domain-containing protein</fullName>
    </recommendedName>
</protein>
<dbReference type="PANTHER" id="PTHR33086">
    <property type="entry name" value="OS05G0468200 PROTEIN-RELATED"/>
    <property type="match status" value="1"/>
</dbReference>
<evidence type="ECO:0000313" key="2">
    <source>
        <dbReference type="EMBL" id="TKW39662.1"/>
    </source>
</evidence>
<dbReference type="Proteomes" id="UP000298652">
    <property type="component" value="Chromosome 1"/>
</dbReference>
<organism evidence="2 3">
    <name type="scientific">Setaria viridis</name>
    <name type="common">Green bristlegrass</name>
    <name type="synonym">Setaria italica subsp. viridis</name>
    <dbReference type="NCBI Taxonomy" id="4556"/>
    <lineage>
        <taxon>Eukaryota</taxon>
        <taxon>Viridiplantae</taxon>
        <taxon>Streptophyta</taxon>
        <taxon>Embryophyta</taxon>
        <taxon>Tracheophyta</taxon>
        <taxon>Spermatophyta</taxon>
        <taxon>Magnoliopsida</taxon>
        <taxon>Liliopsida</taxon>
        <taxon>Poales</taxon>
        <taxon>Poaceae</taxon>
        <taxon>PACMAD clade</taxon>
        <taxon>Panicoideae</taxon>
        <taxon>Panicodae</taxon>
        <taxon>Paniceae</taxon>
        <taxon>Cenchrinae</taxon>
        <taxon>Setaria</taxon>
    </lineage>
</organism>
<dbReference type="InterPro" id="IPR011676">
    <property type="entry name" value="DUF1618"/>
</dbReference>
<reference evidence="2" key="1">
    <citation type="submission" date="2019-03" db="EMBL/GenBank/DDBJ databases">
        <title>WGS assembly of Setaria viridis.</title>
        <authorList>
            <person name="Huang P."/>
            <person name="Jenkins J."/>
            <person name="Grimwood J."/>
            <person name="Barry K."/>
            <person name="Healey A."/>
            <person name="Mamidi S."/>
            <person name="Sreedasyam A."/>
            <person name="Shu S."/>
            <person name="Feldman M."/>
            <person name="Wu J."/>
            <person name="Yu Y."/>
            <person name="Chen C."/>
            <person name="Johnson J."/>
            <person name="Rokhsar D."/>
            <person name="Baxter I."/>
            <person name="Schmutz J."/>
            <person name="Brutnell T."/>
            <person name="Kellogg E."/>
        </authorList>
    </citation>
    <scope>NUCLEOTIDE SEQUENCE [LARGE SCALE GENOMIC DNA]</scope>
</reference>
<evidence type="ECO:0000313" key="3">
    <source>
        <dbReference type="Proteomes" id="UP000298652"/>
    </source>
</evidence>
<dbReference type="PANTHER" id="PTHR33086:SF49">
    <property type="entry name" value="DUF1618 DOMAIN-CONTAINING PROTEIN"/>
    <property type="match status" value="1"/>
</dbReference>
<dbReference type="EMBL" id="CM016552">
    <property type="protein sequence ID" value="TKW39662.1"/>
    <property type="molecule type" value="Genomic_DNA"/>
</dbReference>
<dbReference type="Pfam" id="PF07762">
    <property type="entry name" value="DUF1618"/>
    <property type="match status" value="1"/>
</dbReference>